<dbReference type="FunFam" id="1.10.8.50:FF:000003">
    <property type="entry name" value="Formamidopyrimidine-DNA glycosylase"/>
    <property type="match status" value="1"/>
</dbReference>
<proteinExistence type="inferred from homology"/>
<dbReference type="PANTHER" id="PTHR22993:SF9">
    <property type="entry name" value="FORMAMIDOPYRIMIDINE-DNA GLYCOSYLASE"/>
    <property type="match status" value="1"/>
</dbReference>
<dbReference type="Pfam" id="PF06831">
    <property type="entry name" value="H2TH"/>
    <property type="match status" value="1"/>
</dbReference>
<dbReference type="Pfam" id="PF01149">
    <property type="entry name" value="Fapy_DNA_glyco"/>
    <property type="match status" value="1"/>
</dbReference>
<dbReference type="NCBIfam" id="TIGR00577">
    <property type="entry name" value="fpg"/>
    <property type="match status" value="1"/>
</dbReference>
<evidence type="ECO:0000256" key="5">
    <source>
        <dbReference type="ARBA" id="ARBA00022763"/>
    </source>
</evidence>
<keyword evidence="7 15" id="KW-0378">Hydrolase</keyword>
<feature type="active site" description="Proton donor; for delta-elimination activity" evidence="15">
    <location>
        <position position="263"/>
    </location>
</feature>
<evidence type="ECO:0000256" key="3">
    <source>
        <dbReference type="ARBA" id="ARBA00011245"/>
    </source>
</evidence>
<evidence type="ECO:0000256" key="7">
    <source>
        <dbReference type="ARBA" id="ARBA00022801"/>
    </source>
</evidence>
<evidence type="ECO:0000256" key="13">
    <source>
        <dbReference type="ARBA" id="ARBA00023295"/>
    </source>
</evidence>
<dbReference type="GO" id="GO:0003684">
    <property type="term" value="F:damaged DNA binding"/>
    <property type="evidence" value="ECO:0007669"/>
    <property type="project" value="InterPro"/>
</dbReference>
<keyword evidence="11 15" id="KW-0456">Lyase</keyword>
<keyword evidence="4 15" id="KW-0479">Metal-binding</keyword>
<comment type="similarity">
    <text evidence="2 15">Belongs to the FPG family.</text>
</comment>
<dbReference type="EC" id="4.2.99.18" evidence="15"/>
<evidence type="ECO:0000256" key="11">
    <source>
        <dbReference type="ARBA" id="ARBA00023239"/>
    </source>
</evidence>
<evidence type="ECO:0000259" key="17">
    <source>
        <dbReference type="PROSITE" id="PS51068"/>
    </source>
</evidence>
<comment type="caution">
    <text evidence="15">Lacks conserved residue(s) required for the propagation of feature annotation.</text>
</comment>
<evidence type="ECO:0000313" key="19">
    <source>
        <dbReference type="Proteomes" id="UP000027644"/>
    </source>
</evidence>
<evidence type="ECO:0000256" key="6">
    <source>
        <dbReference type="ARBA" id="ARBA00022771"/>
    </source>
</evidence>
<dbReference type="EMBL" id="AVQL01000408">
    <property type="protein sequence ID" value="KEQ01514.1"/>
    <property type="molecule type" value="Genomic_DNA"/>
</dbReference>
<keyword evidence="12 15" id="KW-0511">Multifunctional enzyme</keyword>
<comment type="catalytic activity">
    <reaction evidence="14 15">
        <text>2'-deoxyribonucleotide-(2'-deoxyribose 5'-phosphate)-2'-deoxyribonucleotide-DNA = a 3'-end 2'-deoxyribonucleotide-(2,3-dehydro-2,3-deoxyribose 5'-phosphate)-DNA + a 5'-end 5'-phospho-2'-deoxyribonucleoside-DNA + H(+)</text>
        <dbReference type="Rhea" id="RHEA:66592"/>
        <dbReference type="Rhea" id="RHEA-COMP:13180"/>
        <dbReference type="Rhea" id="RHEA-COMP:16897"/>
        <dbReference type="Rhea" id="RHEA-COMP:17067"/>
        <dbReference type="ChEBI" id="CHEBI:15378"/>
        <dbReference type="ChEBI" id="CHEBI:136412"/>
        <dbReference type="ChEBI" id="CHEBI:157695"/>
        <dbReference type="ChEBI" id="CHEBI:167181"/>
        <dbReference type="EC" id="4.2.99.18"/>
    </reaction>
</comment>
<dbReference type="SUPFAM" id="SSF81624">
    <property type="entry name" value="N-terminal domain of MutM-like DNA repair proteins"/>
    <property type="match status" value="1"/>
</dbReference>
<evidence type="ECO:0000256" key="12">
    <source>
        <dbReference type="ARBA" id="ARBA00023268"/>
    </source>
</evidence>
<evidence type="ECO:0000259" key="16">
    <source>
        <dbReference type="PROSITE" id="PS51066"/>
    </source>
</evidence>
<keyword evidence="13 15" id="KW-0326">Glycosidase</keyword>
<dbReference type="FunFam" id="3.20.190.10:FF:000001">
    <property type="entry name" value="Formamidopyrimidine-DNA glycosylase"/>
    <property type="match status" value="1"/>
</dbReference>
<evidence type="ECO:0000313" key="18">
    <source>
        <dbReference type="EMBL" id="KEQ01514.1"/>
    </source>
</evidence>
<feature type="domain" description="Formamidopyrimidine-DNA glycosylase catalytic" evidence="17">
    <location>
        <begin position="2"/>
        <end position="115"/>
    </location>
</feature>
<protein>
    <recommendedName>
        <fullName evidence="15">Formamidopyrimidine-DNA glycosylase</fullName>
        <shortName evidence="15">Fapy-DNA glycosylase</shortName>
        <ecNumber evidence="15">3.2.2.23</ecNumber>
    </recommendedName>
    <alternativeName>
        <fullName evidence="15">DNA-(apurinic or apyrimidinic site) lyase MutM</fullName>
        <shortName evidence="15">AP lyase MutM</shortName>
        <ecNumber evidence="15">4.2.99.18</ecNumber>
    </alternativeName>
</protein>
<dbReference type="GO" id="GO:0008270">
    <property type="term" value="F:zinc ion binding"/>
    <property type="evidence" value="ECO:0007669"/>
    <property type="project" value="UniProtKB-UniRule"/>
</dbReference>
<evidence type="ECO:0000256" key="10">
    <source>
        <dbReference type="ARBA" id="ARBA00023204"/>
    </source>
</evidence>
<dbReference type="Gene3D" id="1.10.8.50">
    <property type="match status" value="1"/>
</dbReference>
<dbReference type="NCBIfam" id="NF002211">
    <property type="entry name" value="PRK01103.1"/>
    <property type="match status" value="1"/>
</dbReference>
<evidence type="ECO:0000256" key="14">
    <source>
        <dbReference type="ARBA" id="ARBA00044632"/>
    </source>
</evidence>
<evidence type="ECO:0000256" key="2">
    <source>
        <dbReference type="ARBA" id="ARBA00009409"/>
    </source>
</evidence>
<evidence type="ECO:0000256" key="8">
    <source>
        <dbReference type="ARBA" id="ARBA00022833"/>
    </source>
</evidence>
<dbReference type="InterPro" id="IPR010979">
    <property type="entry name" value="Ribosomal_uS13-like_H2TH"/>
</dbReference>
<evidence type="ECO:0000256" key="15">
    <source>
        <dbReference type="HAMAP-Rule" id="MF_00103"/>
    </source>
</evidence>
<dbReference type="HAMAP" id="MF_00103">
    <property type="entry name" value="Fapy_DNA_glycosyl"/>
    <property type="match status" value="1"/>
</dbReference>
<dbReference type="EC" id="3.2.2.23" evidence="15"/>
<dbReference type="SUPFAM" id="SSF46946">
    <property type="entry name" value="S13-like H2TH domain"/>
    <property type="match status" value="1"/>
</dbReference>
<dbReference type="CDD" id="cd08966">
    <property type="entry name" value="EcFpg-like_N"/>
    <property type="match status" value="1"/>
</dbReference>
<dbReference type="InterPro" id="IPR015886">
    <property type="entry name" value="H2TH_FPG"/>
</dbReference>
<accession>A0A074W227</accession>
<feature type="binding site" evidence="15">
    <location>
        <position position="112"/>
    </location>
    <ligand>
        <name>DNA</name>
        <dbReference type="ChEBI" id="CHEBI:16991"/>
    </ligand>
</feature>
<keyword evidence="6 15" id="KW-0863">Zinc-finger</keyword>
<feature type="active site" description="Proton donor; for beta-elimination activity" evidence="15">
    <location>
        <position position="58"/>
    </location>
</feature>
<comment type="subunit">
    <text evidence="3 15">Monomer.</text>
</comment>
<comment type="catalytic activity">
    <reaction evidence="1 15">
        <text>Hydrolysis of DNA containing ring-opened 7-methylguanine residues, releasing 2,6-diamino-4-hydroxy-5-(N-methyl)formamidopyrimidine.</text>
        <dbReference type="EC" id="3.2.2.23"/>
    </reaction>
</comment>
<gene>
    <name evidence="15" type="primary">mutM</name>
    <name evidence="15" type="synonym">fpg</name>
    <name evidence="18" type="ORF">SASC598J21_007100</name>
</gene>
<comment type="function">
    <text evidence="15">Involved in base excision repair of DNA damaged by oxidation or by mutagenic agents. Acts as DNA glycosylase that recognizes and removes damaged bases. Has a preference for oxidized purines, such as 7,8-dihydro-8-oxoguanine (8-oxoG). Has AP (apurinic/apyrimidinic) lyase activity and introduces nicks in the DNA strand. Cleaves the DNA backbone by beta-delta elimination to generate a single-strand break at the site of the removed base with both 3'- and 5'-phosphates.</text>
</comment>
<evidence type="ECO:0000256" key="1">
    <source>
        <dbReference type="ARBA" id="ARBA00001668"/>
    </source>
</evidence>
<feature type="binding site" evidence="15">
    <location>
        <position position="93"/>
    </location>
    <ligand>
        <name>DNA</name>
        <dbReference type="ChEBI" id="CHEBI:16991"/>
    </ligand>
</feature>
<dbReference type="GO" id="GO:0006284">
    <property type="term" value="P:base-excision repair"/>
    <property type="evidence" value="ECO:0007669"/>
    <property type="project" value="InterPro"/>
</dbReference>
<name>A0A074W227_9NEIS</name>
<dbReference type="GO" id="GO:0034039">
    <property type="term" value="F:8-oxo-7,8-dihydroguanine DNA N-glycosylase activity"/>
    <property type="evidence" value="ECO:0007669"/>
    <property type="project" value="TreeGrafter"/>
</dbReference>
<dbReference type="PANTHER" id="PTHR22993">
    <property type="entry name" value="FORMAMIDOPYRIMIDINE-DNA GLYCOSYLASE"/>
    <property type="match status" value="1"/>
</dbReference>
<dbReference type="PROSITE" id="PS01242">
    <property type="entry name" value="ZF_FPG_1"/>
    <property type="match status" value="1"/>
</dbReference>
<dbReference type="GO" id="GO:0140078">
    <property type="term" value="F:class I DNA-(apurinic or apyrimidinic site) endonuclease activity"/>
    <property type="evidence" value="ECO:0007669"/>
    <property type="project" value="UniProtKB-EC"/>
</dbReference>
<dbReference type="AlphaFoldDB" id="A0A074W227"/>
<feature type="active site" description="Proton donor" evidence="15">
    <location>
        <position position="3"/>
    </location>
</feature>
<dbReference type="InterPro" id="IPR020629">
    <property type="entry name" value="FPG_Glyclase"/>
</dbReference>
<dbReference type="SMART" id="SM01232">
    <property type="entry name" value="H2TH"/>
    <property type="match status" value="1"/>
</dbReference>
<evidence type="ECO:0000256" key="9">
    <source>
        <dbReference type="ARBA" id="ARBA00023125"/>
    </source>
</evidence>
<dbReference type="PROSITE" id="PS51066">
    <property type="entry name" value="ZF_FPG_2"/>
    <property type="match status" value="1"/>
</dbReference>
<feature type="domain" description="FPG-type" evidence="16">
    <location>
        <begin position="239"/>
        <end position="273"/>
    </location>
</feature>
<comment type="cofactor">
    <cofactor evidence="15">
        <name>Zn(2+)</name>
        <dbReference type="ChEBI" id="CHEBI:29105"/>
    </cofactor>
    <text evidence="15">Binds 1 zinc ion per subunit.</text>
</comment>
<keyword evidence="10 15" id="KW-0234">DNA repair</keyword>
<dbReference type="Proteomes" id="UP000027644">
    <property type="component" value="Unassembled WGS sequence"/>
</dbReference>
<sequence>MPELPEVETTLRGIAPFIENQTISQVEVRQPRLRWPIIDNLGELLGGEKVLSVRRRAKYLLIELASGTLIIHLGMSGSLRVFTDFTAPPVQKHDHVDIAFSNGTLLRFHDPRRFGAVLWFIGLIEQHPLLVNLGPEPLSQDFNTDYLLQKLSNQKRAIKTAIMDNKIVVGVGNIYANEALFRTGIHPAIPAMKLNKQQISALTDAIKQILQEAITAGGSTLRDFVNSAGTSGYFQLQHQVYGRAGEPCPQCGHPIEKMILGQRSSFYCPQCQKKR</sequence>
<dbReference type="SMART" id="SM00898">
    <property type="entry name" value="Fapy_DNA_glyco"/>
    <property type="match status" value="1"/>
</dbReference>
<dbReference type="PROSITE" id="PS51068">
    <property type="entry name" value="FPG_CAT"/>
    <property type="match status" value="1"/>
</dbReference>
<evidence type="ECO:0000256" key="4">
    <source>
        <dbReference type="ARBA" id="ARBA00022723"/>
    </source>
</evidence>
<keyword evidence="5 15" id="KW-0227">DNA damage</keyword>
<reference evidence="18 19" key="1">
    <citation type="journal article" date="2014" name="PLoS Genet.">
        <title>Hidden diversity in honey bee gut symbionts detected by single-cell genomics.</title>
        <authorList>
            <person name="Engel P."/>
            <person name="Stepanauskas R."/>
            <person name="Moran N."/>
        </authorList>
    </citation>
    <scope>NUCLEOTIDE SEQUENCE [LARGE SCALE GENOMIC DNA]</scope>
    <source>
        <strain evidence="18 19">SCGC AB-598-J21</strain>
    </source>
</reference>
<dbReference type="InterPro" id="IPR015887">
    <property type="entry name" value="DNA_glyclase_Znf_dom_DNA_BS"/>
</dbReference>
<dbReference type="Pfam" id="PF06827">
    <property type="entry name" value="zf-FPG_IleRS"/>
    <property type="match status" value="1"/>
</dbReference>
<dbReference type="SUPFAM" id="SSF57716">
    <property type="entry name" value="Glucocorticoid receptor-like (DNA-binding domain)"/>
    <property type="match status" value="1"/>
</dbReference>
<dbReference type="InterPro" id="IPR010663">
    <property type="entry name" value="Znf_FPG/IleRS"/>
</dbReference>
<organism evidence="18 19">
    <name type="scientific">Snodgrassella alvi SCGC AB-598-J21</name>
    <dbReference type="NCBI Taxonomy" id="1385367"/>
    <lineage>
        <taxon>Bacteria</taxon>
        <taxon>Pseudomonadati</taxon>
        <taxon>Pseudomonadota</taxon>
        <taxon>Betaproteobacteria</taxon>
        <taxon>Neisseriales</taxon>
        <taxon>Neisseriaceae</taxon>
        <taxon>Snodgrassella</taxon>
    </lineage>
</organism>
<dbReference type="InterPro" id="IPR012319">
    <property type="entry name" value="FPG_cat"/>
</dbReference>
<comment type="caution">
    <text evidence="18">The sequence shown here is derived from an EMBL/GenBank/DDBJ whole genome shotgun (WGS) entry which is preliminary data.</text>
</comment>
<keyword evidence="9 15" id="KW-0238">DNA-binding</keyword>
<keyword evidence="8 15" id="KW-0862">Zinc</keyword>
<dbReference type="InterPro" id="IPR000214">
    <property type="entry name" value="Znf_DNA_glyclase/AP_lyase"/>
</dbReference>
<feature type="active site" description="Schiff-base intermediate with DNA" evidence="15">
    <location>
        <position position="2"/>
    </location>
</feature>
<dbReference type="Gene3D" id="3.20.190.10">
    <property type="entry name" value="MutM-like, N-terminal"/>
    <property type="match status" value="1"/>
</dbReference>
<dbReference type="InterPro" id="IPR035937">
    <property type="entry name" value="FPG_N"/>
</dbReference>